<organism evidence="3 4">
    <name type="scientific">Orchesella dallaii</name>
    <dbReference type="NCBI Taxonomy" id="48710"/>
    <lineage>
        <taxon>Eukaryota</taxon>
        <taxon>Metazoa</taxon>
        <taxon>Ecdysozoa</taxon>
        <taxon>Arthropoda</taxon>
        <taxon>Hexapoda</taxon>
        <taxon>Collembola</taxon>
        <taxon>Entomobryomorpha</taxon>
        <taxon>Entomobryoidea</taxon>
        <taxon>Orchesellidae</taxon>
        <taxon>Orchesellinae</taxon>
        <taxon>Orchesella</taxon>
    </lineage>
</organism>
<evidence type="ECO:0000313" key="3">
    <source>
        <dbReference type="EMBL" id="CAL8127389.1"/>
    </source>
</evidence>
<feature type="chain" id="PRO_5046888694" description="EB domain-containing protein" evidence="1">
    <location>
        <begin position="22"/>
        <end position="273"/>
    </location>
</feature>
<keyword evidence="4" id="KW-1185">Reference proteome</keyword>
<keyword evidence="1" id="KW-0732">Signal</keyword>
<gene>
    <name evidence="3" type="ORF">ODALV1_LOCUS21815</name>
</gene>
<sequence length="273" mass="29952">MEKFTQILVFALPALFLSTQANPTHPNLYGKPCSKSYEPGLAHCDLNKNMYCSDKGICECIVGENGRVFSHHEKSCIEVSSTVNGFDCDTDIQCKLSSYGKYSRCNMDIDKCECHDGDQSTALVDGVCYIQNPAQRLEKARGFQGCSSNDVCKSSSLGSLSRCNMATAQCECYDTLSNGKNEAVEYNGRCVIKKMLKQFCTEDDECRAGYHKNAVCGPHPSFLPVEKVCFCPEDQSCDDDDSGAHSYRAESQSLIMIGFTTVIMGLLATKVVG</sequence>
<evidence type="ECO:0000256" key="1">
    <source>
        <dbReference type="SAM" id="SignalP"/>
    </source>
</evidence>
<dbReference type="InterPro" id="IPR006149">
    <property type="entry name" value="EB_dom"/>
</dbReference>
<protein>
    <recommendedName>
        <fullName evidence="2">EB domain-containing protein</fullName>
    </recommendedName>
</protein>
<feature type="domain" description="EB" evidence="2">
    <location>
        <begin position="181"/>
        <end position="235"/>
    </location>
</feature>
<accession>A0ABP1REC9</accession>
<dbReference type="Pfam" id="PF01683">
    <property type="entry name" value="EB"/>
    <property type="match status" value="1"/>
</dbReference>
<feature type="signal peptide" evidence="1">
    <location>
        <begin position="1"/>
        <end position="21"/>
    </location>
</feature>
<name>A0ABP1REC9_9HEXA</name>
<reference evidence="3 4" key="1">
    <citation type="submission" date="2024-08" db="EMBL/GenBank/DDBJ databases">
        <authorList>
            <person name="Cucini C."/>
            <person name="Frati F."/>
        </authorList>
    </citation>
    <scope>NUCLEOTIDE SEQUENCE [LARGE SCALE GENOMIC DNA]</scope>
</reference>
<evidence type="ECO:0000259" key="2">
    <source>
        <dbReference type="Pfam" id="PF01683"/>
    </source>
</evidence>
<proteinExistence type="predicted"/>
<dbReference type="Proteomes" id="UP001642540">
    <property type="component" value="Unassembled WGS sequence"/>
</dbReference>
<dbReference type="EMBL" id="CAXLJM020000072">
    <property type="protein sequence ID" value="CAL8127389.1"/>
    <property type="molecule type" value="Genomic_DNA"/>
</dbReference>
<comment type="caution">
    <text evidence="3">The sequence shown here is derived from an EMBL/GenBank/DDBJ whole genome shotgun (WGS) entry which is preliminary data.</text>
</comment>
<evidence type="ECO:0000313" key="4">
    <source>
        <dbReference type="Proteomes" id="UP001642540"/>
    </source>
</evidence>